<dbReference type="GO" id="GO:0000976">
    <property type="term" value="F:transcription cis-regulatory region binding"/>
    <property type="evidence" value="ECO:0007669"/>
    <property type="project" value="TreeGrafter"/>
</dbReference>
<keyword evidence="9" id="KW-0804">Transcription</keyword>
<keyword evidence="6" id="KW-0862">Zinc</keyword>
<evidence type="ECO:0000256" key="9">
    <source>
        <dbReference type="ARBA" id="ARBA00023163"/>
    </source>
</evidence>
<name>A0A381P040_9ZZZZ</name>
<dbReference type="CDD" id="cd07153">
    <property type="entry name" value="Fur_like"/>
    <property type="match status" value="1"/>
</dbReference>
<dbReference type="SUPFAM" id="SSF46785">
    <property type="entry name" value="Winged helix' DNA-binding domain"/>
    <property type="match status" value="1"/>
</dbReference>
<evidence type="ECO:0000256" key="4">
    <source>
        <dbReference type="ARBA" id="ARBA00022491"/>
    </source>
</evidence>
<sequence length="138" mass="15830">MDDVIQLKTKVEKRLKLYGLRPTKARLRIGMMLLDHPKHLSADQVYERLLEKGHSISRATVYNTLNAFAEKGLVNQVAVDPSRMYYDSTTNAHHHFFNIDTGQLYDIPADDLSVENIPSLPENTKIQDLEIVIKIKNK</sequence>
<proteinExistence type="inferred from homology"/>
<reference evidence="10" key="1">
    <citation type="submission" date="2018-05" db="EMBL/GenBank/DDBJ databases">
        <authorList>
            <person name="Lanie J.A."/>
            <person name="Ng W.-L."/>
            <person name="Kazmierczak K.M."/>
            <person name="Andrzejewski T.M."/>
            <person name="Davidsen T.M."/>
            <person name="Wayne K.J."/>
            <person name="Tettelin H."/>
            <person name="Glass J.I."/>
            <person name="Rusch D."/>
            <person name="Podicherti R."/>
            <person name="Tsui H.-C.T."/>
            <person name="Winkler M.E."/>
        </authorList>
    </citation>
    <scope>NUCLEOTIDE SEQUENCE</scope>
</reference>
<dbReference type="FunFam" id="1.10.10.10:FF:000007">
    <property type="entry name" value="Ferric uptake regulation protein"/>
    <property type="match status" value="1"/>
</dbReference>
<evidence type="ECO:0000256" key="7">
    <source>
        <dbReference type="ARBA" id="ARBA00023015"/>
    </source>
</evidence>
<keyword evidence="5" id="KW-0479">Metal-binding</keyword>
<comment type="similarity">
    <text evidence="2">Belongs to the Fur family.</text>
</comment>
<evidence type="ECO:0000313" key="10">
    <source>
        <dbReference type="EMBL" id="SUZ59518.1"/>
    </source>
</evidence>
<dbReference type="InterPro" id="IPR002481">
    <property type="entry name" value="FUR"/>
</dbReference>
<dbReference type="Gene3D" id="1.10.10.10">
    <property type="entry name" value="Winged helix-like DNA-binding domain superfamily/Winged helix DNA-binding domain"/>
    <property type="match status" value="1"/>
</dbReference>
<keyword evidence="4" id="KW-0678">Repressor</keyword>
<keyword evidence="3" id="KW-0963">Cytoplasm</keyword>
<dbReference type="GO" id="GO:1900376">
    <property type="term" value="P:regulation of secondary metabolite biosynthetic process"/>
    <property type="evidence" value="ECO:0007669"/>
    <property type="project" value="TreeGrafter"/>
</dbReference>
<dbReference type="InterPro" id="IPR036388">
    <property type="entry name" value="WH-like_DNA-bd_sf"/>
</dbReference>
<dbReference type="AlphaFoldDB" id="A0A381P040"/>
<dbReference type="Pfam" id="PF01475">
    <property type="entry name" value="FUR"/>
    <property type="match status" value="1"/>
</dbReference>
<evidence type="ECO:0000256" key="8">
    <source>
        <dbReference type="ARBA" id="ARBA00023125"/>
    </source>
</evidence>
<evidence type="ECO:0000256" key="1">
    <source>
        <dbReference type="ARBA" id="ARBA00004496"/>
    </source>
</evidence>
<dbReference type="PANTHER" id="PTHR33202:SF7">
    <property type="entry name" value="FERRIC UPTAKE REGULATION PROTEIN"/>
    <property type="match status" value="1"/>
</dbReference>
<dbReference type="PANTHER" id="PTHR33202">
    <property type="entry name" value="ZINC UPTAKE REGULATION PROTEIN"/>
    <property type="match status" value="1"/>
</dbReference>
<dbReference type="GO" id="GO:0045892">
    <property type="term" value="P:negative regulation of DNA-templated transcription"/>
    <property type="evidence" value="ECO:0007669"/>
    <property type="project" value="TreeGrafter"/>
</dbReference>
<evidence type="ECO:0000256" key="3">
    <source>
        <dbReference type="ARBA" id="ARBA00022490"/>
    </source>
</evidence>
<evidence type="ECO:0000256" key="5">
    <source>
        <dbReference type="ARBA" id="ARBA00022723"/>
    </source>
</evidence>
<dbReference type="EMBL" id="UINC01000683">
    <property type="protein sequence ID" value="SUZ59518.1"/>
    <property type="molecule type" value="Genomic_DNA"/>
</dbReference>
<evidence type="ECO:0000256" key="6">
    <source>
        <dbReference type="ARBA" id="ARBA00022833"/>
    </source>
</evidence>
<dbReference type="GO" id="GO:0008270">
    <property type="term" value="F:zinc ion binding"/>
    <property type="evidence" value="ECO:0007669"/>
    <property type="project" value="TreeGrafter"/>
</dbReference>
<keyword evidence="7" id="KW-0805">Transcription regulation</keyword>
<gene>
    <name evidence="10" type="ORF">METZ01_LOCUS12372</name>
</gene>
<comment type="subcellular location">
    <subcellularLocation>
        <location evidence="1">Cytoplasm</location>
    </subcellularLocation>
</comment>
<dbReference type="GO" id="GO:0003700">
    <property type="term" value="F:DNA-binding transcription factor activity"/>
    <property type="evidence" value="ECO:0007669"/>
    <property type="project" value="InterPro"/>
</dbReference>
<evidence type="ECO:0000256" key="2">
    <source>
        <dbReference type="ARBA" id="ARBA00007957"/>
    </source>
</evidence>
<dbReference type="GO" id="GO:0005737">
    <property type="term" value="C:cytoplasm"/>
    <property type="evidence" value="ECO:0007669"/>
    <property type="project" value="UniProtKB-SubCell"/>
</dbReference>
<keyword evidence="8" id="KW-0238">DNA-binding</keyword>
<dbReference type="InterPro" id="IPR036390">
    <property type="entry name" value="WH_DNA-bd_sf"/>
</dbReference>
<accession>A0A381P040</accession>
<evidence type="ECO:0008006" key="11">
    <source>
        <dbReference type="Google" id="ProtNLM"/>
    </source>
</evidence>
<protein>
    <recommendedName>
        <fullName evidence="11">Ferric uptake regulation protein</fullName>
    </recommendedName>
</protein>
<organism evidence="10">
    <name type="scientific">marine metagenome</name>
    <dbReference type="NCBI Taxonomy" id="408172"/>
    <lineage>
        <taxon>unclassified sequences</taxon>
        <taxon>metagenomes</taxon>
        <taxon>ecological metagenomes</taxon>
    </lineage>
</organism>